<feature type="transmembrane region" description="Helical" evidence="7">
    <location>
        <begin position="111"/>
        <end position="137"/>
    </location>
</feature>
<dbReference type="AlphaFoldDB" id="A0A7U9E129"/>
<keyword evidence="4 7" id="KW-0812">Transmembrane</keyword>
<keyword evidence="3" id="KW-1003">Cell membrane</keyword>
<dbReference type="InterPro" id="IPR050901">
    <property type="entry name" value="BP-dep_ABC_trans_perm"/>
</dbReference>
<dbReference type="GO" id="GO:0055085">
    <property type="term" value="P:transmembrane transport"/>
    <property type="evidence" value="ECO:0007669"/>
    <property type="project" value="InterPro"/>
</dbReference>
<dbReference type="EMBL" id="CM001889">
    <property type="protein sequence ID" value="EOY52085.1"/>
    <property type="molecule type" value="Genomic_DNA"/>
</dbReference>
<organism evidence="10 11">
    <name type="scientific">Streptomyces lividans 1326</name>
    <dbReference type="NCBI Taxonomy" id="1200984"/>
    <lineage>
        <taxon>Bacteria</taxon>
        <taxon>Bacillati</taxon>
        <taxon>Actinomycetota</taxon>
        <taxon>Actinomycetes</taxon>
        <taxon>Kitasatosporales</taxon>
        <taxon>Streptomycetaceae</taxon>
        <taxon>Streptomyces</taxon>
    </lineage>
</organism>
<feature type="domain" description="ABC transmembrane type-1" evidence="9">
    <location>
        <begin position="112"/>
        <end position="304"/>
    </location>
</feature>
<dbReference type="PROSITE" id="PS50928">
    <property type="entry name" value="ABC_TM1"/>
    <property type="match status" value="1"/>
</dbReference>
<feature type="region of interest" description="Disordered" evidence="8">
    <location>
        <begin position="1"/>
        <end position="42"/>
    </location>
</feature>
<evidence type="ECO:0000256" key="5">
    <source>
        <dbReference type="ARBA" id="ARBA00022989"/>
    </source>
</evidence>
<evidence type="ECO:0000256" key="6">
    <source>
        <dbReference type="ARBA" id="ARBA00023136"/>
    </source>
</evidence>
<feature type="transmembrane region" description="Helical" evidence="7">
    <location>
        <begin position="224"/>
        <end position="246"/>
    </location>
</feature>
<gene>
    <name evidence="10" type="ORF">SLI_7381</name>
</gene>
<protein>
    <recommendedName>
        <fullName evidence="9">ABC transmembrane type-1 domain-containing protein</fullName>
    </recommendedName>
</protein>
<feature type="transmembrane region" description="Helical" evidence="7">
    <location>
        <begin position="283"/>
        <end position="304"/>
    </location>
</feature>
<keyword evidence="5 7" id="KW-1133">Transmembrane helix</keyword>
<feature type="compositionally biased region" description="Basic residues" evidence="8">
    <location>
        <begin position="25"/>
        <end position="40"/>
    </location>
</feature>
<dbReference type="PANTHER" id="PTHR32243:SF24">
    <property type="entry name" value="DIACETYLCHITOBIOSE UPTAKE SYSTEM PERMEASE PROTEIN NGCG"/>
    <property type="match status" value="1"/>
</dbReference>
<evidence type="ECO:0000259" key="9">
    <source>
        <dbReference type="PROSITE" id="PS50928"/>
    </source>
</evidence>
<keyword evidence="2 7" id="KW-0813">Transport</keyword>
<keyword evidence="6 7" id="KW-0472">Membrane</keyword>
<accession>A0A7U9E129</accession>
<dbReference type="GO" id="GO:0005886">
    <property type="term" value="C:plasma membrane"/>
    <property type="evidence" value="ECO:0007669"/>
    <property type="project" value="UniProtKB-SubCell"/>
</dbReference>
<evidence type="ECO:0000256" key="2">
    <source>
        <dbReference type="ARBA" id="ARBA00022448"/>
    </source>
</evidence>
<dbReference type="SUPFAM" id="SSF161098">
    <property type="entry name" value="MetI-like"/>
    <property type="match status" value="1"/>
</dbReference>
<evidence type="ECO:0000256" key="4">
    <source>
        <dbReference type="ARBA" id="ARBA00022692"/>
    </source>
</evidence>
<sequence length="319" mass="34605">MPAEPTTSPRRPVIGPVAPATAPNRRPRRPAPAPRTRRRASGTVAGTSLWRLPLLLVSASFMVIPLWLLVVNAFKSEQDIRDSPFGLPLTRLSLRPLRDAFANPDFDVVRAYGITLLFVLLVNVLSLLVSAPVSYVIARGTTRWHTALLLLFVAGTFVPSQVLLIPVVYVLKYLGLMGTVPGFVLFETALTLPVSVFLYSAYIRTIPRELDQAASVDGLGRLRTFQLVVLPLMRPMVATAVILHSLSVWNDFANPQIILGPGSGLYTVTTGVYAAVGKYSTHYAVVFPNLLLAVAPALAFFAIMQRHIISGLTSGALKG</sequence>
<evidence type="ECO:0000313" key="10">
    <source>
        <dbReference type="EMBL" id="EOY52085.1"/>
    </source>
</evidence>
<dbReference type="PANTHER" id="PTHR32243">
    <property type="entry name" value="MALTOSE TRANSPORT SYSTEM PERMEASE-RELATED"/>
    <property type="match status" value="1"/>
</dbReference>
<reference evidence="11" key="1">
    <citation type="journal article" date="2013" name="Genome Biol. Evol.">
        <title>The genome sequence of Streptomyces lividans 66 reveals a novel tRNA-dependent peptide biosynthetic system within a metal-related genomic island.</title>
        <authorList>
            <person name="Cruz-Morales P."/>
            <person name="Vijgenboom E."/>
            <person name="Iruegas-Bocardo F."/>
            <person name="Girard G."/>
            <person name="Yanez-Guerra L.A."/>
            <person name="Ramos-Aboites H.E."/>
            <person name="Pernodet J.L."/>
            <person name="Anne J."/>
            <person name="van Wezel G.P."/>
            <person name="Barona-Gomez F."/>
        </authorList>
    </citation>
    <scope>NUCLEOTIDE SEQUENCE [LARGE SCALE GENOMIC DNA]</scope>
    <source>
        <strain evidence="11">1326</strain>
    </source>
</reference>
<dbReference type="CDD" id="cd06261">
    <property type="entry name" value="TM_PBP2"/>
    <property type="match status" value="1"/>
</dbReference>
<feature type="transmembrane region" description="Helical" evidence="7">
    <location>
        <begin position="149"/>
        <end position="171"/>
    </location>
</feature>
<dbReference type="Proteomes" id="UP000014062">
    <property type="component" value="Chromosome"/>
</dbReference>
<feature type="transmembrane region" description="Helical" evidence="7">
    <location>
        <begin position="54"/>
        <end position="74"/>
    </location>
</feature>
<comment type="similarity">
    <text evidence="7">Belongs to the binding-protein-dependent transport system permease family.</text>
</comment>
<evidence type="ECO:0000256" key="8">
    <source>
        <dbReference type="SAM" id="MobiDB-lite"/>
    </source>
</evidence>
<evidence type="ECO:0000256" key="7">
    <source>
        <dbReference type="RuleBase" id="RU363032"/>
    </source>
</evidence>
<dbReference type="Gene3D" id="1.10.3720.10">
    <property type="entry name" value="MetI-like"/>
    <property type="match status" value="1"/>
</dbReference>
<dbReference type="Pfam" id="PF00528">
    <property type="entry name" value="BPD_transp_1"/>
    <property type="match status" value="1"/>
</dbReference>
<comment type="subcellular location">
    <subcellularLocation>
        <location evidence="1 7">Cell membrane</location>
        <topology evidence="1 7">Multi-pass membrane protein</topology>
    </subcellularLocation>
</comment>
<evidence type="ECO:0000256" key="1">
    <source>
        <dbReference type="ARBA" id="ARBA00004651"/>
    </source>
</evidence>
<proteinExistence type="inferred from homology"/>
<evidence type="ECO:0000256" key="3">
    <source>
        <dbReference type="ARBA" id="ARBA00022475"/>
    </source>
</evidence>
<feature type="transmembrane region" description="Helical" evidence="7">
    <location>
        <begin position="258"/>
        <end position="276"/>
    </location>
</feature>
<dbReference type="InterPro" id="IPR035906">
    <property type="entry name" value="MetI-like_sf"/>
</dbReference>
<name>A0A7U9E129_STRLI</name>
<dbReference type="InterPro" id="IPR000515">
    <property type="entry name" value="MetI-like"/>
</dbReference>
<evidence type="ECO:0000313" key="11">
    <source>
        <dbReference type="Proteomes" id="UP000014062"/>
    </source>
</evidence>
<feature type="transmembrane region" description="Helical" evidence="7">
    <location>
        <begin position="183"/>
        <end position="203"/>
    </location>
</feature>